<feature type="domain" description="Anticodon-binding" evidence="9">
    <location>
        <begin position="337"/>
        <end position="411"/>
    </location>
</feature>
<keyword evidence="12" id="KW-1185">Reference proteome</keyword>
<dbReference type="PANTHER" id="PTHR43707:SF1">
    <property type="entry name" value="HISTIDINE--TRNA LIGASE, MITOCHONDRIAL-RELATED"/>
    <property type="match status" value="1"/>
</dbReference>
<comment type="catalytic activity">
    <reaction evidence="8">
        <text>tRNA(His) + L-histidine + ATP = L-histidyl-tRNA(His) + AMP + diphosphate + H(+)</text>
        <dbReference type="Rhea" id="RHEA:17313"/>
        <dbReference type="Rhea" id="RHEA-COMP:9665"/>
        <dbReference type="Rhea" id="RHEA-COMP:9689"/>
        <dbReference type="ChEBI" id="CHEBI:15378"/>
        <dbReference type="ChEBI" id="CHEBI:30616"/>
        <dbReference type="ChEBI" id="CHEBI:33019"/>
        <dbReference type="ChEBI" id="CHEBI:57595"/>
        <dbReference type="ChEBI" id="CHEBI:78442"/>
        <dbReference type="ChEBI" id="CHEBI:78527"/>
        <dbReference type="ChEBI" id="CHEBI:456215"/>
        <dbReference type="EC" id="6.1.1.21"/>
    </reaction>
</comment>
<evidence type="ECO:0000313" key="11">
    <source>
        <dbReference type="EMBL" id="RBO85249.1"/>
    </source>
</evidence>
<keyword evidence="4" id="KW-0547">Nucleotide-binding</keyword>
<dbReference type="Pfam" id="PF03129">
    <property type="entry name" value="HGTP_anticodon"/>
    <property type="match status" value="1"/>
</dbReference>
<reference evidence="11 12" key="1">
    <citation type="submission" date="2018-06" db="EMBL/GenBank/DDBJ databases">
        <title>Genomic Encyclopedia of Type Strains, Phase IV (KMG-IV): sequencing the most valuable type-strain genomes for metagenomic binning, comparative biology and taxonomic classification.</title>
        <authorList>
            <person name="Goeker M."/>
        </authorList>
    </citation>
    <scope>NUCLEOTIDE SEQUENCE [LARGE SCALE GENOMIC DNA]</scope>
    <source>
        <strain evidence="11 12">DSM 44599</strain>
    </source>
</reference>
<evidence type="ECO:0000256" key="7">
    <source>
        <dbReference type="ARBA" id="ARBA00030619"/>
    </source>
</evidence>
<dbReference type="SUPFAM" id="SSF52954">
    <property type="entry name" value="Class II aaRS ABD-related"/>
    <property type="match status" value="1"/>
</dbReference>
<dbReference type="InterPro" id="IPR041715">
    <property type="entry name" value="HisRS-like_core"/>
</dbReference>
<keyword evidence="3" id="KW-0963">Cytoplasm</keyword>
<evidence type="ECO:0000256" key="5">
    <source>
        <dbReference type="ARBA" id="ARBA00022840"/>
    </source>
</evidence>
<dbReference type="Gene3D" id="3.30.930.10">
    <property type="entry name" value="Bira Bifunctional Protein, Domain 2"/>
    <property type="match status" value="1"/>
</dbReference>
<dbReference type="InterPro" id="IPR036621">
    <property type="entry name" value="Anticodon-bd_dom_sf"/>
</dbReference>
<evidence type="ECO:0000259" key="9">
    <source>
        <dbReference type="Pfam" id="PF03129"/>
    </source>
</evidence>
<dbReference type="OrthoDB" id="4051830at2"/>
<evidence type="ECO:0000259" key="10">
    <source>
        <dbReference type="Pfam" id="PF13393"/>
    </source>
</evidence>
<dbReference type="SUPFAM" id="SSF55681">
    <property type="entry name" value="Class II aaRS and biotin synthetases"/>
    <property type="match status" value="1"/>
</dbReference>
<feature type="domain" description="Class II Histidinyl-tRNA synthetase (HisRS)-like catalytic core" evidence="10">
    <location>
        <begin position="13"/>
        <end position="299"/>
    </location>
</feature>
<dbReference type="GO" id="GO:0006427">
    <property type="term" value="P:histidyl-tRNA aminoacylation"/>
    <property type="evidence" value="ECO:0007669"/>
    <property type="project" value="TreeGrafter"/>
</dbReference>
<name>A0A366D6X9_9NOCA</name>
<comment type="caution">
    <text evidence="11">The sequence shown here is derived from an EMBL/GenBank/DDBJ whole genome shotgun (WGS) entry which is preliminary data.</text>
</comment>
<protein>
    <recommendedName>
        <fullName evidence="2">histidine--tRNA ligase</fullName>
        <ecNumber evidence="2">6.1.1.21</ecNumber>
    </recommendedName>
    <alternativeName>
        <fullName evidence="7">Histidyl-tRNA synthetase</fullName>
    </alternativeName>
</protein>
<dbReference type="PANTHER" id="PTHR43707">
    <property type="entry name" value="HISTIDYL-TRNA SYNTHETASE"/>
    <property type="match status" value="1"/>
</dbReference>
<dbReference type="Proteomes" id="UP000252586">
    <property type="component" value="Unassembled WGS sequence"/>
</dbReference>
<accession>A0A366D6X9</accession>
<evidence type="ECO:0000313" key="12">
    <source>
        <dbReference type="Proteomes" id="UP000252586"/>
    </source>
</evidence>
<dbReference type="InterPro" id="IPR045864">
    <property type="entry name" value="aa-tRNA-synth_II/BPL/LPL"/>
</dbReference>
<dbReference type="AlphaFoldDB" id="A0A366D6X9"/>
<keyword evidence="6 11" id="KW-0030">Aminoacyl-tRNA synthetase</keyword>
<organism evidence="11 12">
    <name type="scientific">Nocardia puris</name>
    <dbReference type="NCBI Taxonomy" id="208602"/>
    <lineage>
        <taxon>Bacteria</taxon>
        <taxon>Bacillati</taxon>
        <taxon>Actinomycetota</taxon>
        <taxon>Actinomycetes</taxon>
        <taxon>Mycobacteriales</taxon>
        <taxon>Nocardiaceae</taxon>
        <taxon>Nocardia</taxon>
    </lineage>
</organism>
<dbReference type="EMBL" id="QNRE01000015">
    <property type="protein sequence ID" value="RBO85249.1"/>
    <property type="molecule type" value="Genomic_DNA"/>
</dbReference>
<evidence type="ECO:0000256" key="1">
    <source>
        <dbReference type="ARBA" id="ARBA00008226"/>
    </source>
</evidence>
<dbReference type="GO" id="GO:0005737">
    <property type="term" value="C:cytoplasm"/>
    <property type="evidence" value="ECO:0007669"/>
    <property type="project" value="InterPro"/>
</dbReference>
<keyword evidence="5" id="KW-0067">ATP-binding</keyword>
<evidence type="ECO:0000256" key="3">
    <source>
        <dbReference type="ARBA" id="ARBA00022490"/>
    </source>
</evidence>
<comment type="similarity">
    <text evidence="1">Belongs to the class-II aminoacyl-tRNA synthetase family.</text>
</comment>
<dbReference type="RefSeq" id="WP_067509239.1">
    <property type="nucleotide sequence ID" value="NZ_JADLRS010000048.1"/>
</dbReference>
<dbReference type="Pfam" id="PF13393">
    <property type="entry name" value="tRNA-synt_His"/>
    <property type="match status" value="1"/>
</dbReference>
<keyword evidence="6 11" id="KW-0436">Ligase</keyword>
<dbReference type="GO" id="GO:0005524">
    <property type="term" value="F:ATP binding"/>
    <property type="evidence" value="ECO:0007669"/>
    <property type="project" value="UniProtKB-KW"/>
</dbReference>
<dbReference type="Gene3D" id="3.40.50.800">
    <property type="entry name" value="Anticodon-binding domain"/>
    <property type="match status" value="1"/>
</dbReference>
<dbReference type="GO" id="GO:0004821">
    <property type="term" value="F:histidine-tRNA ligase activity"/>
    <property type="evidence" value="ECO:0007669"/>
    <property type="project" value="UniProtKB-EC"/>
</dbReference>
<dbReference type="InterPro" id="IPR004154">
    <property type="entry name" value="Anticodon-bd"/>
</dbReference>
<proteinExistence type="inferred from homology"/>
<evidence type="ECO:0000256" key="8">
    <source>
        <dbReference type="ARBA" id="ARBA00047639"/>
    </source>
</evidence>
<gene>
    <name evidence="11" type="ORF">DFR74_11597</name>
</gene>
<evidence type="ECO:0000256" key="2">
    <source>
        <dbReference type="ARBA" id="ARBA00012815"/>
    </source>
</evidence>
<dbReference type="InterPro" id="IPR004516">
    <property type="entry name" value="HisRS/HisZ"/>
</dbReference>
<evidence type="ECO:0000256" key="6">
    <source>
        <dbReference type="ARBA" id="ARBA00023146"/>
    </source>
</evidence>
<dbReference type="EC" id="6.1.1.21" evidence="2"/>
<dbReference type="STRING" id="1210090.GCA_001613185_03099"/>
<sequence>MTVTSRHTDLPRGFSDADSTRTAALRRVEHRWFEKCALAGFRAVEVPPVGFADTFTTGHYASGDRIYRFPDRRGRELALVSDSLPALLRFAGTHRLPEQRLSYRCPVFRYERKPRRYFHHLGLMELTRPTIEQANQISALRRLISTVTAFLPSSLAADFTISNPAIWFDLVRMFVRPEQVGDYVDRLRRVPVDERQAMLVADNAPPAAVAVADLLAQRRPHDDTTTVPEPIRSGIDCARQLVEQLRRQRIRADTDLNELHASEFHDGLAFVVRHNGVVLGDGGNYSSFASKFLGFPTSAYAAVTGLERITDLTDSSAEPVRAADLAILSFPDHLSTEHAHHLVANLRGRGIAVWDCELTLPLRRHLRDFADLNIPLSVLIGPEEIKSAEYRVRDRSGEVCRVPHDELADWIMDWNRSSQASAARQARGDIRL</sequence>
<evidence type="ECO:0000256" key="4">
    <source>
        <dbReference type="ARBA" id="ARBA00022741"/>
    </source>
</evidence>